<sequence length="109" mass="11796">MFLGVFTLSITTIPLAVYNGIVIGNSLGVAVTHSLKLSKILLAILPHGIFEIPAIIISISVGLQGINFYKISCKKEYLRYLGKMYGVVFILLFLASLVESYVSFLIAGG</sequence>
<organism evidence="2 3">
    <name type="scientific">Geobacillus subterraneus</name>
    <dbReference type="NCBI Taxonomy" id="129338"/>
    <lineage>
        <taxon>Bacteria</taxon>
        <taxon>Bacillati</taxon>
        <taxon>Bacillota</taxon>
        <taxon>Bacilli</taxon>
        <taxon>Bacillales</taxon>
        <taxon>Anoxybacillaceae</taxon>
        <taxon>Geobacillus</taxon>
    </lineage>
</organism>
<feature type="transmembrane region" description="Helical" evidence="1">
    <location>
        <begin position="40"/>
        <end position="63"/>
    </location>
</feature>
<proteinExistence type="predicted"/>
<accession>A0A679FXF4</accession>
<keyword evidence="1" id="KW-1133">Transmembrane helix</keyword>
<evidence type="ECO:0008006" key="4">
    <source>
        <dbReference type="Google" id="ProtNLM"/>
    </source>
</evidence>
<reference evidence="3" key="1">
    <citation type="journal article" date="2020" name="Microbiol. Resour. Announc.">
        <title>Complete Genome Sequence of Geobacillus sp. Strain E55-1, Isolated from Mine Geyser in Japan.</title>
        <authorList>
            <person name="Miyazaki K."/>
            <person name="Hase E."/>
            <person name="Tokito N."/>
        </authorList>
    </citation>
    <scope>NUCLEOTIDE SEQUENCE [LARGE SCALE GENOMIC DNA]</scope>
    <source>
        <strain evidence="3">E55-1</strain>
    </source>
</reference>
<evidence type="ECO:0000313" key="3">
    <source>
        <dbReference type="Proteomes" id="UP000501421"/>
    </source>
</evidence>
<gene>
    <name evidence="2" type="ORF">GsuE55_36300</name>
</gene>
<protein>
    <recommendedName>
        <fullName evidence="4">Stage II sporulation protein M</fullName>
    </recommendedName>
</protein>
<keyword evidence="3" id="KW-1185">Reference proteome</keyword>
<dbReference type="AlphaFoldDB" id="A0A679FXF4"/>
<dbReference type="InterPro" id="IPR002798">
    <property type="entry name" value="SpoIIM-like"/>
</dbReference>
<evidence type="ECO:0000313" key="2">
    <source>
        <dbReference type="EMBL" id="BBW98797.1"/>
    </source>
</evidence>
<evidence type="ECO:0000256" key="1">
    <source>
        <dbReference type="SAM" id="Phobius"/>
    </source>
</evidence>
<keyword evidence="1" id="KW-0472">Membrane</keyword>
<keyword evidence="1" id="KW-0812">Transmembrane</keyword>
<feature type="transmembrane region" description="Helical" evidence="1">
    <location>
        <begin position="84"/>
        <end position="107"/>
    </location>
</feature>
<dbReference type="EMBL" id="AP022557">
    <property type="protein sequence ID" value="BBW98797.1"/>
    <property type="molecule type" value="Genomic_DNA"/>
</dbReference>
<name>A0A679FXF4_9BACL</name>
<dbReference type="Pfam" id="PF01944">
    <property type="entry name" value="SpoIIM"/>
    <property type="match status" value="1"/>
</dbReference>
<dbReference type="Proteomes" id="UP000501421">
    <property type="component" value="Chromosome"/>
</dbReference>